<dbReference type="AlphaFoldDB" id="A0A8J7RGG9"/>
<protein>
    <submittedName>
        <fullName evidence="3">MgtC/SapB family protein</fullName>
    </submittedName>
</protein>
<dbReference type="EMBL" id="JAGIYY010000001">
    <property type="protein sequence ID" value="MBP0437996.1"/>
    <property type="molecule type" value="Genomic_DNA"/>
</dbReference>
<organism evidence="3 4">
    <name type="scientific">Tianweitania sediminis</name>
    <dbReference type="NCBI Taxonomy" id="1502156"/>
    <lineage>
        <taxon>Bacteria</taxon>
        <taxon>Pseudomonadati</taxon>
        <taxon>Pseudomonadota</taxon>
        <taxon>Alphaproteobacteria</taxon>
        <taxon>Hyphomicrobiales</taxon>
        <taxon>Phyllobacteriaceae</taxon>
        <taxon>Tianweitania</taxon>
    </lineage>
</organism>
<accession>A0A8J7RGG9</accession>
<dbReference type="Pfam" id="PF02308">
    <property type="entry name" value="MgtC"/>
    <property type="match status" value="1"/>
</dbReference>
<sequence length="51" mass="5347">MGVILKEGSTVRGVTTPVSILVTATLGILIGIGFYVPALSWAYKRTGDAPR</sequence>
<reference evidence="3" key="1">
    <citation type="submission" date="2021-03" db="EMBL/GenBank/DDBJ databases">
        <title>Genome sequencing and assembly of Tianweitania sediminis.</title>
        <authorList>
            <person name="Chhetri G."/>
        </authorList>
    </citation>
    <scope>NUCLEOTIDE SEQUENCE</scope>
    <source>
        <strain evidence="3">Z8</strain>
    </source>
</reference>
<proteinExistence type="predicted"/>
<dbReference type="RefSeq" id="WP_209333940.1">
    <property type="nucleotide sequence ID" value="NZ_JAGIYY010000001.1"/>
</dbReference>
<evidence type="ECO:0000313" key="4">
    <source>
        <dbReference type="Proteomes" id="UP000666240"/>
    </source>
</evidence>
<name>A0A8J7RGG9_9HYPH</name>
<dbReference type="InterPro" id="IPR049177">
    <property type="entry name" value="MgtC_SapB_SrpB_YhiD_N"/>
</dbReference>
<evidence type="ECO:0000256" key="1">
    <source>
        <dbReference type="SAM" id="Phobius"/>
    </source>
</evidence>
<keyword evidence="1" id="KW-1133">Transmembrane helix</keyword>
<keyword evidence="4" id="KW-1185">Reference proteome</keyword>
<evidence type="ECO:0000259" key="2">
    <source>
        <dbReference type="Pfam" id="PF02308"/>
    </source>
</evidence>
<gene>
    <name evidence="3" type="ORF">J5Y06_04970</name>
</gene>
<keyword evidence="1" id="KW-0472">Membrane</keyword>
<evidence type="ECO:0000313" key="3">
    <source>
        <dbReference type="EMBL" id="MBP0437996.1"/>
    </source>
</evidence>
<dbReference type="Proteomes" id="UP000666240">
    <property type="component" value="Unassembled WGS sequence"/>
</dbReference>
<keyword evidence="1" id="KW-0812">Transmembrane</keyword>
<comment type="caution">
    <text evidence="3">The sequence shown here is derived from an EMBL/GenBank/DDBJ whole genome shotgun (WGS) entry which is preliminary data.</text>
</comment>
<feature type="domain" description="MgtC/SapB/SrpB/YhiD N-terminal" evidence="2">
    <location>
        <begin position="2"/>
        <end position="40"/>
    </location>
</feature>
<feature type="transmembrane region" description="Helical" evidence="1">
    <location>
        <begin position="20"/>
        <end position="43"/>
    </location>
</feature>